<evidence type="ECO:0000313" key="3">
    <source>
        <dbReference type="Proteomes" id="UP000289886"/>
    </source>
</evidence>
<dbReference type="Proteomes" id="UP000289886">
    <property type="component" value="Unassembled WGS sequence"/>
</dbReference>
<dbReference type="AlphaFoldDB" id="A0A662YNH5"/>
<comment type="caution">
    <text evidence="2">The sequence shown here is derived from an EMBL/GenBank/DDBJ whole genome shotgun (WGS) entry which is preliminary data.</text>
</comment>
<dbReference type="EMBL" id="SCEB01000962">
    <property type="protein sequence ID" value="RXM97725.1"/>
    <property type="molecule type" value="Genomic_DNA"/>
</dbReference>
<protein>
    <submittedName>
        <fullName evidence="2">Uncharacterized protein</fullName>
    </submittedName>
</protein>
<name>A0A662YNH5_ACIRT</name>
<evidence type="ECO:0000256" key="1">
    <source>
        <dbReference type="SAM" id="SignalP"/>
    </source>
</evidence>
<organism evidence="2 3">
    <name type="scientific">Acipenser ruthenus</name>
    <name type="common">Sterlet sturgeon</name>
    <dbReference type="NCBI Taxonomy" id="7906"/>
    <lineage>
        <taxon>Eukaryota</taxon>
        <taxon>Metazoa</taxon>
        <taxon>Chordata</taxon>
        <taxon>Craniata</taxon>
        <taxon>Vertebrata</taxon>
        <taxon>Euteleostomi</taxon>
        <taxon>Actinopterygii</taxon>
        <taxon>Chondrostei</taxon>
        <taxon>Acipenseriformes</taxon>
        <taxon>Acipenseridae</taxon>
        <taxon>Acipenser</taxon>
    </lineage>
</organism>
<proteinExistence type="predicted"/>
<feature type="chain" id="PRO_5025034736" evidence="1">
    <location>
        <begin position="17"/>
        <end position="76"/>
    </location>
</feature>
<accession>A0A662YNH5</accession>
<keyword evidence="1" id="KW-0732">Signal</keyword>
<sequence>MKTLFVLLLLLPLCTADYTIKCMGEDFVFVTNQVLQCSSKVPQACYTTASGEKGCTTLNFCKTPGWKCCTENLCNV</sequence>
<evidence type="ECO:0000313" key="2">
    <source>
        <dbReference type="EMBL" id="RXM97725.1"/>
    </source>
</evidence>
<keyword evidence="3" id="KW-1185">Reference proteome</keyword>
<reference evidence="2 3" key="1">
    <citation type="submission" date="2019-01" db="EMBL/GenBank/DDBJ databases">
        <title>Draft Genome and Complete Hox-Cluster Characterization of the Sterlet Sturgeon (Acipenser ruthenus).</title>
        <authorList>
            <person name="Wei Q."/>
        </authorList>
    </citation>
    <scope>NUCLEOTIDE SEQUENCE [LARGE SCALE GENOMIC DNA]</scope>
    <source>
        <strain evidence="2">WHYD16114868_AA</strain>
        <tissue evidence="2">Blood</tissue>
    </source>
</reference>
<feature type="signal peptide" evidence="1">
    <location>
        <begin position="1"/>
        <end position="16"/>
    </location>
</feature>
<gene>
    <name evidence="2" type="ORF">EOD39_14069</name>
</gene>